<accession>A0ABX8QMY0</accession>
<dbReference type="EMBL" id="CP059572">
    <property type="protein sequence ID" value="QXJ19951.1"/>
    <property type="molecule type" value="Genomic_DNA"/>
</dbReference>
<name>A0ABX8QMY0_9ACTN</name>
<keyword evidence="2" id="KW-1185">Reference proteome</keyword>
<reference evidence="1" key="1">
    <citation type="submission" date="2020-07" db="EMBL/GenBank/DDBJ databases">
        <authorList>
            <person name="Tarantini F.S."/>
            <person name="Hong K.W."/>
            <person name="Chan K.G."/>
        </authorList>
    </citation>
    <scope>NUCLEOTIDE SEQUENCE</scope>
    <source>
        <strain evidence="1">32-07</strain>
    </source>
</reference>
<evidence type="ECO:0000313" key="1">
    <source>
        <dbReference type="EMBL" id="QXJ19951.1"/>
    </source>
</evidence>
<dbReference type="RefSeq" id="WP_231332989.1">
    <property type="nucleotide sequence ID" value="NZ_CP059572.1"/>
</dbReference>
<dbReference type="Proteomes" id="UP001049518">
    <property type="component" value="Chromosome"/>
</dbReference>
<protein>
    <submittedName>
        <fullName evidence="1">Uncharacterized protein</fullName>
    </submittedName>
</protein>
<organism evidence="1 2">
    <name type="scientific">Actinomadura graeca</name>
    <dbReference type="NCBI Taxonomy" id="2750812"/>
    <lineage>
        <taxon>Bacteria</taxon>
        <taxon>Bacillati</taxon>
        <taxon>Actinomycetota</taxon>
        <taxon>Actinomycetes</taxon>
        <taxon>Streptosporangiales</taxon>
        <taxon>Thermomonosporaceae</taxon>
        <taxon>Actinomadura</taxon>
    </lineage>
</organism>
<evidence type="ECO:0000313" key="2">
    <source>
        <dbReference type="Proteomes" id="UP001049518"/>
    </source>
</evidence>
<gene>
    <name evidence="1" type="ORF">AGRA3207_000568</name>
</gene>
<sequence length="225" mass="23900">MTPDEEDAVNQALTTFASHVIPAANAAAKTAMAAKPTKSTKTPRMTRASYAADYAALATRTAHAAHSVTISMGAARAVDAAARAARTARAKDAMRAADAAADAVRAADETGSAEAVVQALAAARIAAVAALRECERTFAPATSRPPCPDAEVKLRKLGRVPRRMVGAMTAMLPAADRPRYREEWEGLLTELPTRRARAREVSALLKAAPRQTWILHRPSPGRRRT</sequence>
<proteinExistence type="predicted"/>